<dbReference type="InterPro" id="IPR001307">
    <property type="entry name" value="Thiosulphate_STrfase_CS"/>
</dbReference>
<sequence>MPDQHAVVIDTLINDAPRLKTRRSEEIRQALLNRDEVALIDVREEAVFATAHPLFAVNIALSRLELDIFVRVPRRDTPITVYDDGEGLAERAVRRLEQLGYQDVALLEDGLAGWRTAGGELFQDVNSPSKAFGELVEVSCHTPSLSALEVRDLLAREENVVVLDARRLEEYQTMSIPSGVSVPGGELVLRAQVLAGDPSTHIVVNCAGRTRSIIGTQSLIDAGLPNPISALRNGTIGWTLAGLTLAQGQQQRVTTLPAPPVLEETARQARQVADRAGVGRVSRSTVAKWQQEGLRTLYLLDVRTPEAFEKGHFPGARSTPGGQLVQETDHVASVRGARIVLVDDDGVRANMTGAWLARMNWEVHVLDGLNAHDFHVEGAEIIERPDPGPVVYIDAETLERWQREGNVEIFDVTARARYRLGHIPGANWILRAELAAHVATLPAGTRVVLTCGSSLLAGYAWQDAQGLSQQVVVLKGGTGGWHQSGRPLDTGEGTALSADVDRYRRPYEGTDNSEAAMQAYLDWEAGLVDQLGRDGTHGFRPLR</sequence>
<proteinExistence type="predicted"/>
<dbReference type="GO" id="GO:0004792">
    <property type="term" value="F:thiosulfate-cyanide sulfurtransferase activity"/>
    <property type="evidence" value="ECO:0007669"/>
    <property type="project" value="InterPro"/>
</dbReference>
<dbReference type="SMART" id="SM00450">
    <property type="entry name" value="RHOD"/>
    <property type="match status" value="4"/>
</dbReference>
<dbReference type="InterPro" id="IPR051126">
    <property type="entry name" value="Thiosulfate_sulfurtransferase"/>
</dbReference>
<name>A0A1I1LN66_9GAMM</name>
<dbReference type="PANTHER" id="PTHR43855:SF1">
    <property type="entry name" value="THIOSULFATE SULFURTRANSFERASE"/>
    <property type="match status" value="1"/>
</dbReference>
<evidence type="ECO:0000259" key="2">
    <source>
        <dbReference type="PROSITE" id="PS50206"/>
    </source>
</evidence>
<dbReference type="STRING" id="402385.SAMN05421848_2461"/>
<dbReference type="OrthoDB" id="9805807at2"/>
<dbReference type="PANTHER" id="PTHR43855">
    <property type="entry name" value="THIOSULFATE SULFURTRANSFERASE"/>
    <property type="match status" value="1"/>
</dbReference>
<dbReference type="InterPro" id="IPR001763">
    <property type="entry name" value="Rhodanese-like_dom"/>
</dbReference>
<feature type="domain" description="Rhodanese" evidence="2">
    <location>
        <begin position="293"/>
        <end position="378"/>
    </location>
</feature>
<dbReference type="Proteomes" id="UP000199046">
    <property type="component" value="Unassembled WGS sequence"/>
</dbReference>
<keyword evidence="1" id="KW-0677">Repeat</keyword>
<dbReference type="CDD" id="cd01534">
    <property type="entry name" value="4RHOD_Repeat_3"/>
    <property type="match status" value="1"/>
</dbReference>
<feature type="domain" description="Rhodanese" evidence="2">
    <location>
        <begin position="156"/>
        <end position="247"/>
    </location>
</feature>
<dbReference type="InterPro" id="IPR036873">
    <property type="entry name" value="Rhodanese-like_dom_sf"/>
</dbReference>
<dbReference type="EMBL" id="FOLY01000005">
    <property type="protein sequence ID" value="SFC72408.1"/>
    <property type="molecule type" value="Genomic_DNA"/>
</dbReference>
<accession>A0A1I1LN66</accession>
<protein>
    <submittedName>
        <fullName evidence="3">Rhodanese-related sulfurtransferase</fullName>
    </submittedName>
</protein>
<dbReference type="PROSITE" id="PS50206">
    <property type="entry name" value="RHODANESE_3"/>
    <property type="match status" value="4"/>
</dbReference>
<dbReference type="SUPFAM" id="SSF52821">
    <property type="entry name" value="Rhodanese/Cell cycle control phosphatase"/>
    <property type="match status" value="4"/>
</dbReference>
<dbReference type="PROSITE" id="PS00380">
    <property type="entry name" value="RHODANESE_1"/>
    <property type="match status" value="1"/>
</dbReference>
<keyword evidence="4" id="KW-1185">Reference proteome</keyword>
<feature type="domain" description="Rhodanese" evidence="2">
    <location>
        <begin position="33"/>
        <end position="123"/>
    </location>
</feature>
<dbReference type="RefSeq" id="WP_090134470.1">
    <property type="nucleotide sequence ID" value="NZ_FOLY01000005.1"/>
</dbReference>
<reference evidence="4" key="1">
    <citation type="submission" date="2016-10" db="EMBL/GenBank/DDBJ databases">
        <authorList>
            <person name="Varghese N."/>
            <person name="Submissions S."/>
        </authorList>
    </citation>
    <scope>NUCLEOTIDE SEQUENCE [LARGE SCALE GENOMIC DNA]</scope>
    <source>
        <strain evidence="4">DSM 23439</strain>
    </source>
</reference>
<feature type="domain" description="Rhodanese" evidence="2">
    <location>
        <begin position="403"/>
        <end position="490"/>
    </location>
</feature>
<dbReference type="Pfam" id="PF00581">
    <property type="entry name" value="Rhodanese"/>
    <property type="match status" value="4"/>
</dbReference>
<evidence type="ECO:0000313" key="4">
    <source>
        <dbReference type="Proteomes" id="UP000199046"/>
    </source>
</evidence>
<organism evidence="3 4">
    <name type="scientific">Kushneria avicenniae</name>
    <dbReference type="NCBI Taxonomy" id="402385"/>
    <lineage>
        <taxon>Bacteria</taxon>
        <taxon>Pseudomonadati</taxon>
        <taxon>Pseudomonadota</taxon>
        <taxon>Gammaproteobacteria</taxon>
        <taxon>Oceanospirillales</taxon>
        <taxon>Halomonadaceae</taxon>
        <taxon>Kushneria</taxon>
    </lineage>
</organism>
<dbReference type="Gene3D" id="3.40.250.10">
    <property type="entry name" value="Rhodanese-like domain"/>
    <property type="match status" value="4"/>
</dbReference>
<gene>
    <name evidence="3" type="ORF">SAMN05421848_2461</name>
</gene>
<keyword evidence="3" id="KW-0808">Transferase</keyword>
<dbReference type="AlphaFoldDB" id="A0A1I1LN66"/>
<evidence type="ECO:0000256" key="1">
    <source>
        <dbReference type="ARBA" id="ARBA00022737"/>
    </source>
</evidence>
<evidence type="ECO:0000313" key="3">
    <source>
        <dbReference type="EMBL" id="SFC72408.1"/>
    </source>
</evidence>